<keyword evidence="7" id="KW-1185">Reference proteome</keyword>
<accession>A0A8C6WXK3</accession>
<sequence>MSGAEGRGASVQLKAVLLAICLLLLLCSAGMVYLLLQHRQMSEDMAKLDAQVQGLAQKVWTGAVTLDPKEADKLKKVQRSRRSHNREPPLITDRDEEMLMLVTYSSVPSSSSTYNNLNITHLERRAKTGNGVLNYQPAHILYDVFSKCALFFHVECTVKTIKCSEKATEMQTTFGSWLLDASLQNDSQHWLAEHFSGRILLEYRNISPSQNKSAKIIDVQGYYQGCGHVVYKGHFYFHLAGTKKLIKRTESLTMTNSRYNSLNYLLRNSKTYFKFAVDENGLWVIFALNSEDKMMVAKLNHESFSVTSTIDIAYPTTKAGNAFIACGVVYVSDDKDRKVSYAFDLEKKKPADVNFNVRASNGILAMMSYYPNMKQFNFSLISSNCKYLSPFLNVSVHLANG</sequence>
<reference evidence="6" key="2">
    <citation type="submission" date="2025-09" db="UniProtKB">
        <authorList>
            <consortium name="Ensembl"/>
        </authorList>
    </citation>
    <scope>IDENTIFICATION</scope>
</reference>
<reference evidence="6" key="1">
    <citation type="submission" date="2025-08" db="UniProtKB">
        <authorList>
            <consortium name="Ensembl"/>
        </authorList>
    </citation>
    <scope>IDENTIFICATION</scope>
</reference>
<dbReference type="PANTHER" id="PTHR23192">
    <property type="entry name" value="OLFACTOMEDIN-RELATED"/>
    <property type="match status" value="1"/>
</dbReference>
<feature type="transmembrane region" description="Helical" evidence="4">
    <location>
        <begin position="15"/>
        <end position="36"/>
    </location>
</feature>
<keyword evidence="4" id="KW-1133">Transmembrane helix</keyword>
<dbReference type="InterPro" id="IPR050605">
    <property type="entry name" value="Olfactomedin-like_domain"/>
</dbReference>
<dbReference type="InterPro" id="IPR003112">
    <property type="entry name" value="Olfac-like_dom"/>
</dbReference>
<evidence type="ECO:0000256" key="2">
    <source>
        <dbReference type="ARBA" id="ARBA00022525"/>
    </source>
</evidence>
<evidence type="ECO:0000256" key="4">
    <source>
        <dbReference type="SAM" id="Phobius"/>
    </source>
</evidence>
<keyword evidence="2" id="KW-0964">Secreted</keyword>
<dbReference type="PANTHER" id="PTHR23192:SF85">
    <property type="entry name" value="GLIOMEDIN"/>
    <property type="match status" value="1"/>
</dbReference>
<dbReference type="AlphaFoldDB" id="A0A8C6WXK3"/>
<feature type="domain" description="Olfactomedin-like" evidence="5">
    <location>
        <begin position="147"/>
        <end position="393"/>
    </location>
</feature>
<dbReference type="Ensembl" id="ENSNMLT00000043764.1">
    <property type="protein sequence ID" value="ENSNMLP00000039338.1"/>
    <property type="gene ID" value="ENSNMLG00000024196.1"/>
</dbReference>
<dbReference type="GO" id="GO:0005615">
    <property type="term" value="C:extracellular space"/>
    <property type="evidence" value="ECO:0007669"/>
    <property type="project" value="TreeGrafter"/>
</dbReference>
<dbReference type="PROSITE" id="PS51132">
    <property type="entry name" value="OLF"/>
    <property type="match status" value="1"/>
</dbReference>
<evidence type="ECO:0000256" key="1">
    <source>
        <dbReference type="ARBA" id="ARBA00004613"/>
    </source>
</evidence>
<dbReference type="GO" id="GO:0009986">
    <property type="term" value="C:cell surface"/>
    <property type="evidence" value="ECO:0007669"/>
    <property type="project" value="TreeGrafter"/>
</dbReference>
<dbReference type="GO" id="GO:0007165">
    <property type="term" value="P:signal transduction"/>
    <property type="evidence" value="ECO:0007669"/>
    <property type="project" value="TreeGrafter"/>
</dbReference>
<dbReference type="Pfam" id="PF02191">
    <property type="entry name" value="OLF"/>
    <property type="match status" value="1"/>
</dbReference>
<evidence type="ECO:0000259" key="5">
    <source>
        <dbReference type="PROSITE" id="PS51132"/>
    </source>
</evidence>
<evidence type="ECO:0000313" key="7">
    <source>
        <dbReference type="Proteomes" id="UP000694523"/>
    </source>
</evidence>
<evidence type="ECO:0000313" key="6">
    <source>
        <dbReference type="Ensembl" id="ENSNMLP00000039338.1"/>
    </source>
</evidence>
<keyword evidence="4" id="KW-0472">Membrane</keyword>
<keyword evidence="4" id="KW-0812">Transmembrane</keyword>
<comment type="caution">
    <text evidence="3">Lacks conserved residue(s) required for the propagation of feature annotation.</text>
</comment>
<proteinExistence type="predicted"/>
<evidence type="ECO:0000256" key="3">
    <source>
        <dbReference type="PROSITE-ProRule" id="PRU00446"/>
    </source>
</evidence>
<protein>
    <recommendedName>
        <fullName evidence="5">Olfactomedin-like domain-containing protein</fullName>
    </recommendedName>
</protein>
<organism evidence="6 7">
    <name type="scientific">Neogobius melanostomus</name>
    <name type="common">round goby</name>
    <dbReference type="NCBI Taxonomy" id="47308"/>
    <lineage>
        <taxon>Eukaryota</taxon>
        <taxon>Metazoa</taxon>
        <taxon>Chordata</taxon>
        <taxon>Craniata</taxon>
        <taxon>Vertebrata</taxon>
        <taxon>Euteleostomi</taxon>
        <taxon>Actinopterygii</taxon>
        <taxon>Neopterygii</taxon>
        <taxon>Teleostei</taxon>
        <taxon>Neoteleostei</taxon>
        <taxon>Acanthomorphata</taxon>
        <taxon>Gobiaria</taxon>
        <taxon>Gobiiformes</taxon>
        <taxon>Gobioidei</taxon>
        <taxon>Gobiidae</taxon>
        <taxon>Benthophilinae</taxon>
        <taxon>Neogobiini</taxon>
        <taxon>Neogobius</taxon>
    </lineage>
</organism>
<dbReference type="SMART" id="SM00284">
    <property type="entry name" value="OLF"/>
    <property type="match status" value="1"/>
</dbReference>
<dbReference type="Proteomes" id="UP000694523">
    <property type="component" value="Unplaced"/>
</dbReference>
<name>A0A8C6WXK3_9GOBI</name>
<comment type="subcellular location">
    <subcellularLocation>
        <location evidence="1">Secreted</location>
    </subcellularLocation>
</comment>